<comment type="caution">
    <text evidence="2">The sequence shown here is derived from an EMBL/GenBank/DDBJ whole genome shotgun (WGS) entry which is preliminary data.</text>
</comment>
<keyword evidence="3" id="KW-1185">Reference proteome</keyword>
<dbReference type="AlphaFoldDB" id="A0A918PAD4"/>
<feature type="compositionally biased region" description="Basic and acidic residues" evidence="1">
    <location>
        <begin position="33"/>
        <end position="48"/>
    </location>
</feature>
<reference evidence="2" key="1">
    <citation type="journal article" date="2014" name="Int. J. Syst. Evol. Microbiol.">
        <title>Complete genome sequence of Corynebacterium casei LMG S-19264T (=DSM 44701T), isolated from a smear-ripened cheese.</title>
        <authorList>
            <consortium name="US DOE Joint Genome Institute (JGI-PGF)"/>
            <person name="Walter F."/>
            <person name="Albersmeier A."/>
            <person name="Kalinowski J."/>
            <person name="Ruckert C."/>
        </authorList>
    </citation>
    <scope>NUCLEOTIDE SEQUENCE</scope>
    <source>
        <strain evidence="2">JCM 4815</strain>
    </source>
</reference>
<name>A0A918PAD4_9ACTN</name>
<gene>
    <name evidence="2" type="ORF">GCM10010365_10160</name>
</gene>
<evidence type="ECO:0000313" key="3">
    <source>
        <dbReference type="Proteomes" id="UP000622166"/>
    </source>
</evidence>
<dbReference type="Proteomes" id="UP000622166">
    <property type="component" value="Unassembled WGS sequence"/>
</dbReference>
<protein>
    <submittedName>
        <fullName evidence="2">Uncharacterized protein</fullName>
    </submittedName>
</protein>
<feature type="region of interest" description="Disordered" evidence="1">
    <location>
        <begin position="1"/>
        <end position="82"/>
    </location>
</feature>
<sequence>MFLSSAAGTGGGGVALQQLSPPAGSWAGSGPSEDGRRQPLTTDNDHGGAAHRRAPVVRQPGQTHVSSHIRARQSSIGIAVPV</sequence>
<organism evidence="2 3">
    <name type="scientific">Streptomyces poonensis</name>
    <dbReference type="NCBI Taxonomy" id="68255"/>
    <lineage>
        <taxon>Bacteria</taxon>
        <taxon>Bacillati</taxon>
        <taxon>Actinomycetota</taxon>
        <taxon>Actinomycetes</taxon>
        <taxon>Kitasatosporales</taxon>
        <taxon>Streptomycetaceae</taxon>
        <taxon>Streptomyces</taxon>
    </lineage>
</organism>
<proteinExistence type="predicted"/>
<evidence type="ECO:0000256" key="1">
    <source>
        <dbReference type="SAM" id="MobiDB-lite"/>
    </source>
</evidence>
<evidence type="ECO:0000313" key="2">
    <source>
        <dbReference type="EMBL" id="GGY93490.1"/>
    </source>
</evidence>
<dbReference type="EMBL" id="BMVW01000001">
    <property type="protein sequence ID" value="GGY93490.1"/>
    <property type="molecule type" value="Genomic_DNA"/>
</dbReference>
<accession>A0A918PAD4</accession>
<feature type="compositionally biased region" description="Polar residues" evidence="1">
    <location>
        <begin position="60"/>
        <end position="76"/>
    </location>
</feature>
<reference evidence="2" key="2">
    <citation type="submission" date="2020-09" db="EMBL/GenBank/DDBJ databases">
        <authorList>
            <person name="Sun Q."/>
            <person name="Ohkuma M."/>
        </authorList>
    </citation>
    <scope>NUCLEOTIDE SEQUENCE</scope>
    <source>
        <strain evidence="2">JCM 4815</strain>
    </source>
</reference>